<evidence type="ECO:0000313" key="4">
    <source>
        <dbReference type="EMBL" id="KAF9777551.1"/>
    </source>
</evidence>
<dbReference type="SUPFAM" id="SSF52540">
    <property type="entry name" value="P-loop containing nucleoside triphosphate hydrolases"/>
    <property type="match status" value="1"/>
</dbReference>
<dbReference type="EMBL" id="WIUZ02000033">
    <property type="protein sequence ID" value="KAF9777551.1"/>
    <property type="molecule type" value="Genomic_DNA"/>
</dbReference>
<dbReference type="OrthoDB" id="5988599at2759"/>
<dbReference type="AlphaFoldDB" id="A0A9P6L158"/>
<evidence type="ECO:0000313" key="5">
    <source>
        <dbReference type="Proteomes" id="UP000736335"/>
    </source>
</evidence>
<sequence>MPAKKSKKPSKPDANLWVGISTNLAVGPLGFRAALDINPKDEDNPEPSRVVFGEIESRAQETLAPGPSSAVAMRDIEQDDRTTRGNIGQIRQEDEPAMEPKVPEQERGKTTFEAPIVRNDVEEAASSGFGTLKSLLEAIYVVYANREESVVIKDKIGSLLSRVASLDALFATRPGDIAEQRRRSGVIRELKDVEGQLRLLSEESGPQWLINHAQHDEDVLGLLEDLREAIFHYQMVRRTRIGDEGFRPIVSDYHYVLGQRNNSSRQDPAESVILNNLRYAQKAEFRHGSHDRCLKGTRRTVLDEIELWTRDFHKPPVYWLNGLAGTGKSTIARTVAERAFADGKLGASFFCSRDFEDLRNLQFIFPTIAAQLARRYTEFRAILVPLVQSDPEVVHESLYGQMDKLVVQPLVESAISTVIVIDALDECEDDEPASAILSVLGQFVNEIPKVKFFVTGRPEPRIRNGFRLPLLAKEADIFVLHEVNSGQVNNDIRLFYRHNCSEIQRRRQGLDGWPTEEQLDLLCDRAAGLFIYAMATLRFIDQKNQNPKKQLDLLIRSQESVSEGKIKLRANMTLDSLYMSILHEAFGDNDPRHDPKVQSVLGAVILATNPLSPSAIAALLGLDPGDVSPVLSSVHSLLVLPEDITLPVQPFHKSFPDFLIDMARCTDSRFHICPPDQHTELLVGCLGLMNQKLEQNMCKLPNGVTNMEVKDLKQRTEQHIDKSLEYACRSWYKHLSNVTSTQMLKITPILHQFLEEKFLFWLEVLSVLGATREAVDALKATEKWLNVSETLELTTDYIHFILKFFDVISTSASHIYISALPLSPQTSIVCKLYKQYASPPVRIVQGLPISWDPVLATMYDEDFQEIATWSPCSRFIAVAKSTTIEILDAAT</sequence>
<keyword evidence="1" id="KW-0677">Repeat</keyword>
<dbReference type="InterPro" id="IPR056884">
    <property type="entry name" value="NPHP3-like_N"/>
</dbReference>
<comment type="caution">
    <text evidence="4">The sequence shown here is derived from an EMBL/GenBank/DDBJ whole genome shotgun (WGS) entry which is preliminary data.</text>
</comment>
<dbReference type="PROSITE" id="PS50837">
    <property type="entry name" value="NACHT"/>
    <property type="match status" value="1"/>
</dbReference>
<dbReference type="InterPro" id="IPR007111">
    <property type="entry name" value="NACHT_NTPase"/>
</dbReference>
<accession>A0A9P6L158</accession>
<evidence type="ECO:0000259" key="3">
    <source>
        <dbReference type="PROSITE" id="PS50837"/>
    </source>
</evidence>
<protein>
    <recommendedName>
        <fullName evidence="3">NACHT domain-containing protein</fullName>
    </recommendedName>
</protein>
<feature type="region of interest" description="Disordered" evidence="2">
    <location>
        <begin position="81"/>
        <end position="108"/>
    </location>
</feature>
<evidence type="ECO:0000256" key="2">
    <source>
        <dbReference type="SAM" id="MobiDB-lite"/>
    </source>
</evidence>
<gene>
    <name evidence="4" type="ORF">BJ322DRAFT_1131914</name>
</gene>
<evidence type="ECO:0000256" key="1">
    <source>
        <dbReference type="ARBA" id="ARBA00022737"/>
    </source>
</evidence>
<dbReference type="PANTHER" id="PTHR10039">
    <property type="entry name" value="AMELOGENIN"/>
    <property type="match status" value="1"/>
</dbReference>
<feature type="domain" description="NACHT" evidence="3">
    <location>
        <begin position="316"/>
        <end position="458"/>
    </location>
</feature>
<reference evidence="4" key="1">
    <citation type="journal article" date="2020" name="Nat. Commun.">
        <title>Large-scale genome sequencing of mycorrhizal fungi provides insights into the early evolution of symbiotic traits.</title>
        <authorList>
            <person name="Miyauchi S."/>
            <person name="Kiss E."/>
            <person name="Kuo A."/>
            <person name="Drula E."/>
            <person name="Kohler A."/>
            <person name="Sanchez-Garcia M."/>
            <person name="Morin E."/>
            <person name="Andreopoulos B."/>
            <person name="Barry K.W."/>
            <person name="Bonito G."/>
            <person name="Buee M."/>
            <person name="Carver A."/>
            <person name="Chen C."/>
            <person name="Cichocki N."/>
            <person name="Clum A."/>
            <person name="Culley D."/>
            <person name="Crous P.W."/>
            <person name="Fauchery L."/>
            <person name="Girlanda M."/>
            <person name="Hayes R.D."/>
            <person name="Keri Z."/>
            <person name="LaButti K."/>
            <person name="Lipzen A."/>
            <person name="Lombard V."/>
            <person name="Magnuson J."/>
            <person name="Maillard F."/>
            <person name="Murat C."/>
            <person name="Nolan M."/>
            <person name="Ohm R.A."/>
            <person name="Pangilinan J."/>
            <person name="Pereira M.F."/>
            <person name="Perotto S."/>
            <person name="Peter M."/>
            <person name="Pfister S."/>
            <person name="Riley R."/>
            <person name="Sitrit Y."/>
            <person name="Stielow J.B."/>
            <person name="Szollosi G."/>
            <person name="Zifcakova L."/>
            <person name="Stursova M."/>
            <person name="Spatafora J.W."/>
            <person name="Tedersoo L."/>
            <person name="Vaario L.M."/>
            <person name="Yamada A."/>
            <person name="Yan M."/>
            <person name="Wang P."/>
            <person name="Xu J."/>
            <person name="Bruns T."/>
            <person name="Baldrian P."/>
            <person name="Vilgalys R."/>
            <person name="Dunand C."/>
            <person name="Henrissat B."/>
            <person name="Grigoriev I.V."/>
            <person name="Hibbett D."/>
            <person name="Nagy L.G."/>
            <person name="Martin F.M."/>
        </authorList>
    </citation>
    <scope>NUCLEOTIDE SEQUENCE</scope>
    <source>
        <strain evidence="4">UH-Tt-Lm1</strain>
    </source>
</reference>
<dbReference type="InterPro" id="IPR027417">
    <property type="entry name" value="P-loop_NTPase"/>
</dbReference>
<proteinExistence type="predicted"/>
<dbReference type="Proteomes" id="UP000736335">
    <property type="component" value="Unassembled WGS sequence"/>
</dbReference>
<name>A0A9P6L158_9AGAM</name>
<organism evidence="4 5">
    <name type="scientific">Thelephora terrestris</name>
    <dbReference type="NCBI Taxonomy" id="56493"/>
    <lineage>
        <taxon>Eukaryota</taxon>
        <taxon>Fungi</taxon>
        <taxon>Dikarya</taxon>
        <taxon>Basidiomycota</taxon>
        <taxon>Agaricomycotina</taxon>
        <taxon>Agaricomycetes</taxon>
        <taxon>Thelephorales</taxon>
        <taxon>Thelephoraceae</taxon>
        <taxon>Thelephora</taxon>
    </lineage>
</organism>
<feature type="non-terminal residue" evidence="4">
    <location>
        <position position="1"/>
    </location>
</feature>
<dbReference type="PANTHER" id="PTHR10039:SF17">
    <property type="entry name" value="FUNGAL STAND N-TERMINAL GOODBYE DOMAIN-CONTAINING PROTEIN-RELATED"/>
    <property type="match status" value="1"/>
</dbReference>
<reference evidence="4" key="2">
    <citation type="submission" date="2020-11" db="EMBL/GenBank/DDBJ databases">
        <authorList>
            <consortium name="DOE Joint Genome Institute"/>
            <person name="Kuo A."/>
            <person name="Miyauchi S."/>
            <person name="Kiss E."/>
            <person name="Drula E."/>
            <person name="Kohler A."/>
            <person name="Sanchez-Garcia M."/>
            <person name="Andreopoulos B."/>
            <person name="Barry K.W."/>
            <person name="Bonito G."/>
            <person name="Buee M."/>
            <person name="Carver A."/>
            <person name="Chen C."/>
            <person name="Cichocki N."/>
            <person name="Clum A."/>
            <person name="Culley D."/>
            <person name="Crous P.W."/>
            <person name="Fauchery L."/>
            <person name="Girlanda M."/>
            <person name="Hayes R."/>
            <person name="Keri Z."/>
            <person name="Labutti K."/>
            <person name="Lipzen A."/>
            <person name="Lombard V."/>
            <person name="Magnuson J."/>
            <person name="Maillard F."/>
            <person name="Morin E."/>
            <person name="Murat C."/>
            <person name="Nolan M."/>
            <person name="Ohm R."/>
            <person name="Pangilinan J."/>
            <person name="Pereira M."/>
            <person name="Perotto S."/>
            <person name="Peter M."/>
            <person name="Riley R."/>
            <person name="Sitrit Y."/>
            <person name="Stielow B."/>
            <person name="Szollosi G."/>
            <person name="Zifcakova L."/>
            <person name="Stursova M."/>
            <person name="Spatafora J.W."/>
            <person name="Tedersoo L."/>
            <person name="Vaario L.-M."/>
            <person name="Yamada A."/>
            <person name="Yan M."/>
            <person name="Wang P."/>
            <person name="Xu J."/>
            <person name="Bruns T."/>
            <person name="Baldrian P."/>
            <person name="Vilgalys R."/>
            <person name="Henrissat B."/>
            <person name="Grigoriev I.V."/>
            <person name="Hibbett D."/>
            <person name="Nagy L.G."/>
            <person name="Martin F.M."/>
        </authorList>
    </citation>
    <scope>NUCLEOTIDE SEQUENCE</scope>
    <source>
        <strain evidence="4">UH-Tt-Lm1</strain>
    </source>
</reference>
<keyword evidence="5" id="KW-1185">Reference proteome</keyword>
<dbReference type="Gene3D" id="3.40.50.300">
    <property type="entry name" value="P-loop containing nucleotide triphosphate hydrolases"/>
    <property type="match status" value="1"/>
</dbReference>
<dbReference type="Pfam" id="PF24883">
    <property type="entry name" value="NPHP3_N"/>
    <property type="match status" value="1"/>
</dbReference>